<dbReference type="GO" id="GO:0030145">
    <property type="term" value="F:manganese ion binding"/>
    <property type="evidence" value="ECO:0007669"/>
    <property type="project" value="InterPro"/>
</dbReference>
<keyword evidence="3" id="KW-0479">Metal-binding</keyword>
<dbReference type="GO" id="GO:0070006">
    <property type="term" value="F:metalloaminopeptidase activity"/>
    <property type="evidence" value="ECO:0007669"/>
    <property type="project" value="InterPro"/>
</dbReference>
<name>A0A1J5R694_9ZZZZ</name>
<dbReference type="PANTHER" id="PTHR43226:SF4">
    <property type="entry name" value="XAA-PRO AMINOPEPTIDASE 3"/>
    <property type="match status" value="1"/>
</dbReference>
<keyword evidence="5" id="KW-0464">Manganese</keyword>
<evidence type="ECO:0000256" key="5">
    <source>
        <dbReference type="ARBA" id="ARBA00023211"/>
    </source>
</evidence>
<dbReference type="EC" id="3.4.11.9" evidence="7"/>
<dbReference type="Pfam" id="PF05195">
    <property type="entry name" value="AMP_N"/>
    <property type="match status" value="1"/>
</dbReference>
<dbReference type="Gene3D" id="3.90.230.10">
    <property type="entry name" value="Creatinase/methionine aminopeptidase superfamily"/>
    <property type="match status" value="1"/>
</dbReference>
<dbReference type="GO" id="GO:0005829">
    <property type="term" value="C:cytosol"/>
    <property type="evidence" value="ECO:0007669"/>
    <property type="project" value="TreeGrafter"/>
</dbReference>
<protein>
    <submittedName>
        <fullName evidence="7">Xaa-Pro aminopeptidase</fullName>
        <ecNumber evidence="7">3.4.11.9</ecNumber>
    </submittedName>
</protein>
<evidence type="ECO:0000256" key="1">
    <source>
        <dbReference type="ARBA" id="ARBA00001936"/>
    </source>
</evidence>
<dbReference type="InterPro" id="IPR000994">
    <property type="entry name" value="Pept_M24"/>
</dbReference>
<reference evidence="7" key="1">
    <citation type="submission" date="2016-10" db="EMBL/GenBank/DDBJ databases">
        <title>Sequence of Gallionella enrichment culture.</title>
        <authorList>
            <person name="Poehlein A."/>
            <person name="Muehling M."/>
            <person name="Daniel R."/>
        </authorList>
    </citation>
    <scope>NUCLEOTIDE SEQUENCE</scope>
</reference>
<dbReference type="Gene3D" id="3.40.350.10">
    <property type="entry name" value="Creatinase/prolidase N-terminal domain"/>
    <property type="match status" value="1"/>
</dbReference>
<dbReference type="InterPro" id="IPR029149">
    <property type="entry name" value="Creatin/AminoP/Spt16_N"/>
</dbReference>
<dbReference type="PANTHER" id="PTHR43226">
    <property type="entry name" value="XAA-PRO AMINOPEPTIDASE 3"/>
    <property type="match status" value="1"/>
</dbReference>
<dbReference type="InterPro" id="IPR007865">
    <property type="entry name" value="Aminopep_P_N"/>
</dbReference>
<dbReference type="InterPro" id="IPR036005">
    <property type="entry name" value="Creatinase/aminopeptidase-like"/>
</dbReference>
<dbReference type="SMART" id="SM01011">
    <property type="entry name" value="AMP_N"/>
    <property type="match status" value="1"/>
</dbReference>
<dbReference type="EMBL" id="MLJW01000558">
    <property type="protein sequence ID" value="OIQ85243.1"/>
    <property type="molecule type" value="Genomic_DNA"/>
</dbReference>
<keyword evidence="7" id="KW-0645">Protease</keyword>
<evidence type="ECO:0000256" key="4">
    <source>
        <dbReference type="ARBA" id="ARBA00022801"/>
    </source>
</evidence>
<dbReference type="GO" id="GO:0006508">
    <property type="term" value="P:proteolysis"/>
    <property type="evidence" value="ECO:0007669"/>
    <property type="project" value="TreeGrafter"/>
</dbReference>
<keyword evidence="7" id="KW-0031">Aminopeptidase</keyword>
<gene>
    <name evidence="7" type="primary">pepP_9</name>
    <name evidence="7" type="ORF">GALL_329180</name>
</gene>
<dbReference type="Pfam" id="PF00557">
    <property type="entry name" value="Peptidase_M24"/>
    <property type="match status" value="1"/>
</dbReference>
<comment type="caution">
    <text evidence="7">The sequence shown here is derived from an EMBL/GenBank/DDBJ whole genome shotgun (WGS) entry which is preliminary data.</text>
</comment>
<feature type="domain" description="Aminopeptidase P N-terminal" evidence="6">
    <location>
        <begin position="7"/>
        <end position="144"/>
    </location>
</feature>
<dbReference type="SUPFAM" id="SSF53092">
    <property type="entry name" value="Creatinase/prolidase N-terminal domain"/>
    <property type="match status" value="1"/>
</dbReference>
<dbReference type="AlphaFoldDB" id="A0A1J5R694"/>
<keyword evidence="4 7" id="KW-0378">Hydrolase</keyword>
<dbReference type="CDD" id="cd01087">
    <property type="entry name" value="Prolidase"/>
    <property type="match status" value="1"/>
</dbReference>
<evidence type="ECO:0000313" key="7">
    <source>
        <dbReference type="EMBL" id="OIQ85243.1"/>
    </source>
</evidence>
<evidence type="ECO:0000256" key="3">
    <source>
        <dbReference type="ARBA" id="ARBA00022723"/>
    </source>
</evidence>
<organism evidence="7">
    <name type="scientific">mine drainage metagenome</name>
    <dbReference type="NCBI Taxonomy" id="410659"/>
    <lineage>
        <taxon>unclassified sequences</taxon>
        <taxon>metagenomes</taxon>
        <taxon>ecological metagenomes</taxon>
    </lineage>
</organism>
<dbReference type="InterPro" id="IPR052433">
    <property type="entry name" value="X-Pro_dipept-like"/>
</dbReference>
<evidence type="ECO:0000259" key="6">
    <source>
        <dbReference type="SMART" id="SM01011"/>
    </source>
</evidence>
<proteinExistence type="inferred from homology"/>
<comment type="cofactor">
    <cofactor evidence="1">
        <name>Mn(2+)</name>
        <dbReference type="ChEBI" id="CHEBI:29035"/>
    </cofactor>
</comment>
<comment type="similarity">
    <text evidence="2">Belongs to the peptidase M24B family.</text>
</comment>
<accession>A0A1J5R694</accession>
<sequence>MNAPDTHLLARCAARRRSLAAQMAQAGGGLAIVPTAPEVMRNRDADYPYRHDSYFYYLTGFTEPQSLLALAVEADGATHSTLFCRTKDVEREIWDGFRYGPDAARDAFGVDAALPIAQLDAELPRLLADRAAIWWPFATHSGFEARVEGWLSAVRSQARAGRRAPSAQYDLCAALDEMRLFKDDYELSVLRRAAAISADGHRHAMQAAARGTRQPPPEGLREYHLEAELLRAFRAGGAQSPAYGSIVAAGANACVLHYRADRAPVRASDLVLIDAACELDGYASDITRTFPASGRFSGPQRQLYDIVLEAQLAALAATRAGVRFNGPHDAALRILAQGLLDVGLISRDVAPDVDAVIATGAYRRFYMHRTSHWMGMDVHDCGDYAEPGEAPETLPDGTRRPRARILRPGMVLTIEPGLYVRAADDIPAAFHDIGIRIEDDVAVRETDCEVLTHAAPKLVAEIESLMRD</sequence>
<evidence type="ECO:0000256" key="2">
    <source>
        <dbReference type="ARBA" id="ARBA00008766"/>
    </source>
</evidence>
<dbReference type="SUPFAM" id="SSF55920">
    <property type="entry name" value="Creatinase/aminopeptidase"/>
    <property type="match status" value="1"/>
</dbReference>